<evidence type="ECO:0000259" key="4">
    <source>
        <dbReference type="PROSITE" id="PS51677"/>
    </source>
</evidence>
<gene>
    <name evidence="5" type="ORF">J2S10_004246</name>
</gene>
<name>A0ABT9XZN6_9BACI</name>
<evidence type="ECO:0000313" key="5">
    <source>
        <dbReference type="EMBL" id="MDQ0201040.1"/>
    </source>
</evidence>
<keyword evidence="2" id="KW-0378">Hydrolase</keyword>
<keyword evidence="3" id="KW-0732">Signal</keyword>
<reference evidence="5 6" key="1">
    <citation type="submission" date="2023-07" db="EMBL/GenBank/DDBJ databases">
        <title>Genomic Encyclopedia of Type Strains, Phase IV (KMG-IV): sequencing the most valuable type-strain genomes for metagenomic binning, comparative biology and taxonomic classification.</title>
        <authorList>
            <person name="Goeker M."/>
        </authorList>
    </citation>
    <scope>NUCLEOTIDE SEQUENCE [LARGE SCALE GENOMIC DNA]</scope>
    <source>
        <strain evidence="5 6">DSM 27594</strain>
    </source>
</reference>
<dbReference type="InterPro" id="IPR011330">
    <property type="entry name" value="Glyco_hydro/deAcase_b/a-brl"/>
</dbReference>
<dbReference type="InterPro" id="IPR050248">
    <property type="entry name" value="Polysacc_deacetylase_ArnD"/>
</dbReference>
<dbReference type="Pfam" id="PF01522">
    <property type="entry name" value="Polysacc_deac_1"/>
    <property type="match status" value="1"/>
</dbReference>
<feature type="signal peptide" evidence="3">
    <location>
        <begin position="1"/>
        <end position="21"/>
    </location>
</feature>
<feature type="domain" description="NodB homology" evidence="4">
    <location>
        <begin position="46"/>
        <end position="228"/>
    </location>
</feature>
<dbReference type="InterPro" id="IPR002509">
    <property type="entry name" value="NODB_dom"/>
</dbReference>
<dbReference type="Proteomes" id="UP001224122">
    <property type="component" value="Unassembled WGS sequence"/>
</dbReference>
<evidence type="ECO:0000256" key="1">
    <source>
        <dbReference type="ARBA" id="ARBA00022723"/>
    </source>
</evidence>
<dbReference type="PANTHER" id="PTHR10587:SF133">
    <property type="entry name" value="CHITIN DEACETYLASE 1-RELATED"/>
    <property type="match status" value="1"/>
</dbReference>
<dbReference type="EMBL" id="JAUSTW010000008">
    <property type="protein sequence ID" value="MDQ0201040.1"/>
    <property type="molecule type" value="Genomic_DNA"/>
</dbReference>
<comment type="caution">
    <text evidence="5">The sequence shown here is derived from an EMBL/GenBank/DDBJ whole genome shotgun (WGS) entry which is preliminary data.</text>
</comment>
<evidence type="ECO:0000256" key="3">
    <source>
        <dbReference type="SAM" id="SignalP"/>
    </source>
</evidence>
<evidence type="ECO:0000313" key="6">
    <source>
        <dbReference type="Proteomes" id="UP001224122"/>
    </source>
</evidence>
<proteinExistence type="predicted"/>
<sequence>MKRICLLIILICSCFITHTNASTDMIRRKEVEPTGQVVWEVHTSKKIIALTFDDGPNPKYTPQVLELLKQYDAHATFFQIGFRMERYPQIVQQVVQAGHELGNHSMTHQYENKAGVKSMGIEMIMADRIIQKYLPNHLKLFRPPGGYIDTSLLHEAKQLGYKVVLWSYHQDTKDWSLPGTQVIANHIIRHARSGDIVLLHDGGGDRSQTIQALKSILPTLKQQGYQFVSVSELLHLLDFFAAWMTKGCYSYIFSSIITAKIYSGLFN</sequence>
<evidence type="ECO:0000256" key="2">
    <source>
        <dbReference type="ARBA" id="ARBA00022801"/>
    </source>
</evidence>
<keyword evidence="1" id="KW-0479">Metal-binding</keyword>
<keyword evidence="6" id="KW-1185">Reference proteome</keyword>
<accession>A0ABT9XZN6</accession>
<dbReference type="PROSITE" id="PS51677">
    <property type="entry name" value="NODB"/>
    <property type="match status" value="1"/>
</dbReference>
<dbReference type="PANTHER" id="PTHR10587">
    <property type="entry name" value="GLYCOSYL TRANSFERASE-RELATED"/>
    <property type="match status" value="1"/>
</dbReference>
<protein>
    <submittedName>
        <fullName evidence="5">Polysaccharide deacetylase family sporulation protein PdaB</fullName>
    </submittedName>
</protein>
<dbReference type="SUPFAM" id="SSF88713">
    <property type="entry name" value="Glycoside hydrolase/deacetylase"/>
    <property type="match status" value="1"/>
</dbReference>
<feature type="chain" id="PRO_5045684519" evidence="3">
    <location>
        <begin position="22"/>
        <end position="267"/>
    </location>
</feature>
<dbReference type="Gene3D" id="3.20.20.370">
    <property type="entry name" value="Glycoside hydrolase/deacetylase"/>
    <property type="match status" value="1"/>
</dbReference>
<organism evidence="5 6">
    <name type="scientific">Neobacillus ginsengisoli</name>
    <dbReference type="NCBI Taxonomy" id="904295"/>
    <lineage>
        <taxon>Bacteria</taxon>
        <taxon>Bacillati</taxon>
        <taxon>Bacillota</taxon>
        <taxon>Bacilli</taxon>
        <taxon>Bacillales</taxon>
        <taxon>Bacillaceae</taxon>
        <taxon>Neobacillus</taxon>
    </lineage>
</organism>